<protein>
    <submittedName>
        <fullName evidence="1">Uncharacterized protein</fullName>
    </submittedName>
</protein>
<keyword evidence="2" id="KW-1185">Reference proteome</keyword>
<evidence type="ECO:0000313" key="2">
    <source>
        <dbReference type="Proteomes" id="UP001283361"/>
    </source>
</evidence>
<dbReference type="Proteomes" id="UP001283361">
    <property type="component" value="Unassembled WGS sequence"/>
</dbReference>
<organism evidence="1 2">
    <name type="scientific">Elysia crispata</name>
    <name type="common">lettuce slug</name>
    <dbReference type="NCBI Taxonomy" id="231223"/>
    <lineage>
        <taxon>Eukaryota</taxon>
        <taxon>Metazoa</taxon>
        <taxon>Spiralia</taxon>
        <taxon>Lophotrochozoa</taxon>
        <taxon>Mollusca</taxon>
        <taxon>Gastropoda</taxon>
        <taxon>Heterobranchia</taxon>
        <taxon>Euthyneura</taxon>
        <taxon>Panpulmonata</taxon>
        <taxon>Sacoglossa</taxon>
        <taxon>Placobranchoidea</taxon>
        <taxon>Plakobranchidae</taxon>
        <taxon>Elysia</taxon>
    </lineage>
</organism>
<proteinExistence type="predicted"/>
<sequence>MLYQYYCLTGSPGPGGVFLDMIVLGNLRSLVSVSSHIRPSPFPNFLPFSRQLTFTSFSQFYTSGPAPSPTSSRFPGNLRSLVSVSSHIRPSPFPNFLPFSRQLTFTSFSQFTHQAQPLPQLPTVFQAIYVQKFISQFTHQAQPLPQLPPVFQATYVH</sequence>
<gene>
    <name evidence="1" type="ORF">RRG08_011402</name>
</gene>
<evidence type="ECO:0000313" key="1">
    <source>
        <dbReference type="EMBL" id="KAK3771469.1"/>
    </source>
</evidence>
<name>A0AAE0ZL41_9GAST</name>
<dbReference type="EMBL" id="JAWDGP010003738">
    <property type="protein sequence ID" value="KAK3771469.1"/>
    <property type="molecule type" value="Genomic_DNA"/>
</dbReference>
<dbReference type="AlphaFoldDB" id="A0AAE0ZL41"/>
<reference evidence="1" key="1">
    <citation type="journal article" date="2023" name="G3 (Bethesda)">
        <title>A reference genome for the long-term kleptoplast-retaining sea slug Elysia crispata morphotype clarki.</title>
        <authorList>
            <person name="Eastman K.E."/>
            <person name="Pendleton A.L."/>
            <person name="Shaikh M.A."/>
            <person name="Suttiyut T."/>
            <person name="Ogas R."/>
            <person name="Tomko P."/>
            <person name="Gavelis G."/>
            <person name="Widhalm J.R."/>
            <person name="Wisecaver J.H."/>
        </authorList>
    </citation>
    <scope>NUCLEOTIDE SEQUENCE</scope>
    <source>
        <strain evidence="1">ECLA1</strain>
    </source>
</reference>
<accession>A0AAE0ZL41</accession>
<comment type="caution">
    <text evidence="1">The sequence shown here is derived from an EMBL/GenBank/DDBJ whole genome shotgun (WGS) entry which is preliminary data.</text>
</comment>